<dbReference type="Proteomes" id="UP001107961">
    <property type="component" value="Unassembled WGS sequence"/>
</dbReference>
<evidence type="ECO:0000313" key="3">
    <source>
        <dbReference type="Proteomes" id="UP001107961"/>
    </source>
</evidence>
<keyword evidence="3" id="KW-1185">Reference proteome</keyword>
<feature type="region of interest" description="Disordered" evidence="1">
    <location>
        <begin position="407"/>
        <end position="428"/>
    </location>
</feature>
<dbReference type="RefSeq" id="WP_145953572.1">
    <property type="nucleotide sequence ID" value="NZ_CP012331.1"/>
</dbReference>
<comment type="caution">
    <text evidence="2">The sequence shown here is derived from an EMBL/GenBank/DDBJ whole genome shotgun (WGS) entry which is preliminary data.</text>
</comment>
<accession>A0A9Q3ZD85</accession>
<dbReference type="AlphaFoldDB" id="A0A9Q3ZD85"/>
<evidence type="ECO:0000313" key="2">
    <source>
        <dbReference type="EMBL" id="MCE7509220.1"/>
    </source>
</evidence>
<name>A0A9Q3ZD85_9GAMM</name>
<reference evidence="2" key="1">
    <citation type="submission" date="2022-01" db="EMBL/GenBank/DDBJ databases">
        <authorList>
            <person name="Karlyshev A.V."/>
            <person name="Jaspars M."/>
        </authorList>
    </citation>
    <scope>NUCLEOTIDE SEQUENCE</scope>
    <source>
        <strain evidence="2">AGSA3-2</strain>
    </source>
</reference>
<proteinExistence type="predicted"/>
<gene>
    <name evidence="2" type="ORF">LZG35_11280</name>
</gene>
<dbReference type="EMBL" id="JAJVKT010000012">
    <property type="protein sequence ID" value="MCE7509220.1"/>
    <property type="molecule type" value="Genomic_DNA"/>
</dbReference>
<sequence length="428" mass="46141">MLAPLVVLVSVWSLMRWRRNRRAAANDLPNTSAQAPEMTDVEPARLNLLAAALRLPAGETPGEALQGLMKPQTPKLHDTLCDARGLPLFAAPVPPLTATALDAVTLELNRLAGMTMPVEESIRRGLALLLPVFDELLMELAAALPDEGPTDERVIAGLRHRSSPTRPAPVMVRVMLPASASPSLFPLCEKMMRGRVEDLGLATGLSWHFQFDDANGGTAFWSRLARSDEGEQWQLWLAAASLISPERLQSLQRQGILMSSRTPEGVIPGEGAAGVLLGPTEKDAEAVSCRGPYEVTTREMDNPQARARKMAKTLRPGQATDQPLPDLLISNADYRSGSFEEAALLALSLNPDLDASRQVLALGRAGALDNATPMAMVALAWQALRDGHETVAILFVDEQQGRRVAEFTASPLQQNQTQPSPTAAAESE</sequence>
<organism evidence="2 3">
    <name type="scientific">Alloalcanivorax xenomutans</name>
    <dbReference type="NCBI Taxonomy" id="1094342"/>
    <lineage>
        <taxon>Bacteria</taxon>
        <taxon>Pseudomonadati</taxon>
        <taxon>Pseudomonadota</taxon>
        <taxon>Gammaproteobacteria</taxon>
        <taxon>Oceanospirillales</taxon>
        <taxon>Alcanivoracaceae</taxon>
        <taxon>Alloalcanivorax</taxon>
    </lineage>
</organism>
<feature type="compositionally biased region" description="Polar residues" evidence="1">
    <location>
        <begin position="410"/>
        <end position="421"/>
    </location>
</feature>
<protein>
    <submittedName>
        <fullName evidence="2">Uncharacterized protein</fullName>
    </submittedName>
</protein>
<evidence type="ECO:0000256" key="1">
    <source>
        <dbReference type="SAM" id="MobiDB-lite"/>
    </source>
</evidence>